<evidence type="ECO:0000256" key="4">
    <source>
        <dbReference type="PROSITE-ProRule" id="PRU00339"/>
    </source>
</evidence>
<feature type="repeat" description="TPR" evidence="4">
    <location>
        <begin position="591"/>
        <end position="624"/>
    </location>
</feature>
<dbReference type="Pfam" id="PF13176">
    <property type="entry name" value="TPR_7"/>
    <property type="match status" value="1"/>
</dbReference>
<dbReference type="EMBL" id="KZ805456">
    <property type="protein sequence ID" value="PVH96728.1"/>
    <property type="molecule type" value="Genomic_DNA"/>
</dbReference>
<dbReference type="Pfam" id="PF13432">
    <property type="entry name" value="TPR_16"/>
    <property type="match status" value="1"/>
</dbReference>
<evidence type="ECO:0000256" key="3">
    <source>
        <dbReference type="ARBA" id="ARBA00038210"/>
    </source>
</evidence>
<dbReference type="Pfam" id="PF07719">
    <property type="entry name" value="TPR_2"/>
    <property type="match status" value="1"/>
</dbReference>
<dbReference type="PANTHER" id="PTHR12558:SF13">
    <property type="entry name" value="CELL DIVISION CYCLE PROTEIN 27 HOMOLOG"/>
    <property type="match status" value="1"/>
</dbReference>
<reference evidence="6 7" key="1">
    <citation type="journal article" date="2018" name="Sci. Rep.">
        <title>Comparative genomics provides insights into the lifestyle and reveals functional heterogeneity of dark septate endophytic fungi.</title>
        <authorList>
            <person name="Knapp D.G."/>
            <person name="Nemeth J.B."/>
            <person name="Barry K."/>
            <person name="Hainaut M."/>
            <person name="Henrissat B."/>
            <person name="Johnson J."/>
            <person name="Kuo A."/>
            <person name="Lim J.H.P."/>
            <person name="Lipzen A."/>
            <person name="Nolan M."/>
            <person name="Ohm R.A."/>
            <person name="Tamas L."/>
            <person name="Grigoriev I.V."/>
            <person name="Spatafora J.W."/>
            <person name="Nagy L.G."/>
            <person name="Kovacs G.M."/>
        </authorList>
    </citation>
    <scope>NUCLEOTIDE SEQUENCE [LARGE SCALE GENOMIC DNA]</scope>
    <source>
        <strain evidence="6 7">DSE2036</strain>
    </source>
</reference>
<accession>A0A2V1DFB2</accession>
<dbReference type="OrthoDB" id="329563at2759"/>
<feature type="repeat" description="TPR" evidence="4">
    <location>
        <begin position="761"/>
        <end position="794"/>
    </location>
</feature>
<feature type="compositionally biased region" description="Polar residues" evidence="5">
    <location>
        <begin position="384"/>
        <end position="398"/>
    </location>
</feature>
<dbReference type="Pfam" id="PF00515">
    <property type="entry name" value="TPR_1"/>
    <property type="match status" value="1"/>
</dbReference>
<feature type="repeat" description="TPR" evidence="4">
    <location>
        <begin position="659"/>
        <end position="692"/>
    </location>
</feature>
<evidence type="ECO:0000256" key="1">
    <source>
        <dbReference type="ARBA" id="ARBA00022737"/>
    </source>
</evidence>
<feature type="compositionally biased region" description="Low complexity" evidence="5">
    <location>
        <begin position="420"/>
        <end position="439"/>
    </location>
</feature>
<dbReference type="Pfam" id="PF13181">
    <property type="entry name" value="TPR_8"/>
    <property type="match status" value="1"/>
</dbReference>
<name>A0A2V1DFB2_9PLEO</name>
<dbReference type="InterPro" id="IPR019734">
    <property type="entry name" value="TPR_rpt"/>
</dbReference>
<organism evidence="6 7">
    <name type="scientific">Periconia macrospinosa</name>
    <dbReference type="NCBI Taxonomy" id="97972"/>
    <lineage>
        <taxon>Eukaryota</taxon>
        <taxon>Fungi</taxon>
        <taxon>Dikarya</taxon>
        <taxon>Ascomycota</taxon>
        <taxon>Pezizomycotina</taxon>
        <taxon>Dothideomycetes</taxon>
        <taxon>Pleosporomycetidae</taxon>
        <taxon>Pleosporales</taxon>
        <taxon>Massarineae</taxon>
        <taxon>Periconiaceae</taxon>
        <taxon>Periconia</taxon>
    </lineage>
</organism>
<dbReference type="PANTHER" id="PTHR12558">
    <property type="entry name" value="CELL DIVISION CYCLE 16,23,27"/>
    <property type="match status" value="1"/>
</dbReference>
<dbReference type="GO" id="GO:0016567">
    <property type="term" value="P:protein ubiquitination"/>
    <property type="evidence" value="ECO:0007669"/>
    <property type="project" value="TreeGrafter"/>
</dbReference>
<keyword evidence="7" id="KW-1185">Reference proteome</keyword>
<feature type="region of interest" description="Disordered" evidence="5">
    <location>
        <begin position="330"/>
        <end position="468"/>
    </location>
</feature>
<dbReference type="Gene3D" id="1.25.40.10">
    <property type="entry name" value="Tetratricopeptide repeat domain"/>
    <property type="match status" value="4"/>
</dbReference>
<dbReference type="SMART" id="SM00028">
    <property type="entry name" value="TPR"/>
    <property type="match status" value="8"/>
</dbReference>
<evidence type="ECO:0000256" key="5">
    <source>
        <dbReference type="SAM" id="MobiDB-lite"/>
    </source>
</evidence>
<dbReference type="GO" id="GO:0005737">
    <property type="term" value="C:cytoplasm"/>
    <property type="evidence" value="ECO:0007669"/>
    <property type="project" value="TreeGrafter"/>
</dbReference>
<protein>
    <submittedName>
        <fullName evidence="6">TPR-like protein</fullName>
    </submittedName>
</protein>
<dbReference type="GO" id="GO:0007091">
    <property type="term" value="P:metaphase/anaphase transition of mitotic cell cycle"/>
    <property type="evidence" value="ECO:0007669"/>
    <property type="project" value="TreeGrafter"/>
</dbReference>
<dbReference type="Proteomes" id="UP000244855">
    <property type="component" value="Unassembled WGS sequence"/>
</dbReference>
<evidence type="ECO:0000313" key="7">
    <source>
        <dbReference type="Proteomes" id="UP000244855"/>
    </source>
</evidence>
<dbReference type="PROSITE" id="PS50005">
    <property type="entry name" value="TPR"/>
    <property type="match status" value="6"/>
</dbReference>
<dbReference type="Pfam" id="PF12895">
    <property type="entry name" value="ANAPC3"/>
    <property type="match status" value="1"/>
</dbReference>
<dbReference type="STRING" id="97972.A0A2V1DFB2"/>
<feature type="repeat" description="TPR" evidence="4">
    <location>
        <begin position="125"/>
        <end position="158"/>
    </location>
</feature>
<dbReference type="InterPro" id="IPR013105">
    <property type="entry name" value="TPR_2"/>
</dbReference>
<evidence type="ECO:0000256" key="2">
    <source>
        <dbReference type="ARBA" id="ARBA00022803"/>
    </source>
</evidence>
<keyword evidence="1" id="KW-0677">Repeat</keyword>
<feature type="repeat" description="TPR" evidence="4">
    <location>
        <begin position="523"/>
        <end position="556"/>
    </location>
</feature>
<dbReference type="GO" id="GO:0031145">
    <property type="term" value="P:anaphase-promoting complex-dependent catabolic process"/>
    <property type="evidence" value="ECO:0007669"/>
    <property type="project" value="TreeGrafter"/>
</dbReference>
<proteinExistence type="inferred from homology"/>
<sequence length="819" mass="91070">MSPPSGVNAQLRHLVHYHLDNGFLENALFFAGRLHALDPRNGDTAHLLALCNLRLGRYKAAFDYAKPKNHSPHLGCAYVYAQACLALERFELGAQALEKARGLWAGRNHWNKHSDTSKRHMPDAAACHCLLGKLYAAYGETKKAIDYYVDSLKLNPFMWDAFTGLCDIGAVVRPQNIFKITPEMLASISYIASNGHAINSFTSQDSFDSKNPFISTPEVDPFNPTARPGADVGLNLGGSNLLSRLNGSAPVMYGNGLYHDAETPTSNGLYRTGEDVMMGETGGPVMNDHPPEITHAPVRKTRMQNLNAAAAAAEEPPKMRQITTRTRFKTASEMNERTEIPQPVGQNGHKRTVSGHSTREQTHQVSAPPAADPTAAPPRRSVRLLNTLSSQIRPSSSRLAAATGRDAESKERRELRKAKATGAKGKAGSVSTVGRVVSGNRKPPVDTSDSMKPDSRPPSVASTLAPPPKMMVPPDTTKEQEALNWLLDLLLKIGSGYKSLSRFECDKALDAFQSIPSQQRETPWVLAQIGKAYYERSMYVEAEKVFQRIREKAPSHLEDMEVFSNTLWQLKKETDLAYLAHTLVDQDRLSPQAWCALGNAQSLQREHDQAIKCFSRATQLDPKFAYAFTLQGHEHIANEEYDKAMYAYRCAISADNKHYNGWYGLGHVYEKMAKYDVAEKHYRAAFAINPTNPLLAVRIGFVLDRMKKTEAALQQYEAAIHLDPRSTLARFRKAQILLKINCPDEALAELLYLKDAAPEDVNVHFALARTYKRLRDRTSAVRHFTIALNLDPKAQSLIKEAMDSWEDDGVEGFSSEDER</sequence>
<dbReference type="InterPro" id="IPR011990">
    <property type="entry name" value="TPR-like_helical_dom_sf"/>
</dbReference>
<feature type="compositionally biased region" description="Low complexity" evidence="5">
    <location>
        <begin position="367"/>
        <end position="378"/>
    </location>
</feature>
<comment type="similarity">
    <text evidence="3">Belongs to the APC3/CDC27 family.</text>
</comment>
<dbReference type="SUPFAM" id="SSF48452">
    <property type="entry name" value="TPR-like"/>
    <property type="match status" value="2"/>
</dbReference>
<feature type="repeat" description="TPR" evidence="4">
    <location>
        <begin position="693"/>
        <end position="726"/>
    </location>
</feature>
<evidence type="ECO:0000313" key="6">
    <source>
        <dbReference type="EMBL" id="PVH96728.1"/>
    </source>
</evidence>
<gene>
    <name evidence="6" type="ORF">DM02DRAFT_105025</name>
</gene>
<dbReference type="GO" id="GO:0051301">
    <property type="term" value="P:cell division"/>
    <property type="evidence" value="ECO:0007669"/>
    <property type="project" value="TreeGrafter"/>
</dbReference>
<feature type="compositionally biased region" description="Basic and acidic residues" evidence="5">
    <location>
        <begin position="405"/>
        <end position="414"/>
    </location>
</feature>
<keyword evidence="2 4" id="KW-0802">TPR repeat</keyword>
<dbReference type="GO" id="GO:0005680">
    <property type="term" value="C:anaphase-promoting complex"/>
    <property type="evidence" value="ECO:0007669"/>
    <property type="project" value="UniProtKB-ARBA"/>
</dbReference>
<dbReference type="AlphaFoldDB" id="A0A2V1DFB2"/>